<dbReference type="Gene3D" id="3.30.420.40">
    <property type="match status" value="4"/>
</dbReference>
<dbReference type="SUPFAM" id="SSF53067">
    <property type="entry name" value="Actin-like ATPase domain"/>
    <property type="match status" value="2"/>
</dbReference>
<dbReference type="InterPro" id="IPR051805">
    <property type="entry name" value="Dehydratase_Activator_Redct"/>
</dbReference>
<proteinExistence type="predicted"/>
<dbReference type="InterPro" id="IPR008275">
    <property type="entry name" value="CoA_E_activase_dom"/>
</dbReference>
<reference evidence="7" key="1">
    <citation type="submission" date="2023-02" db="EMBL/GenBank/DDBJ databases">
        <title>Gut commensal Christensenella minuta modulates host metabolism via a new class of secondary bile acids.</title>
        <authorList>
            <person name="Liu C."/>
        </authorList>
    </citation>
    <scope>NUCLEOTIDE SEQUENCE</scope>
    <source>
        <strain evidence="7">CA70</strain>
    </source>
</reference>
<dbReference type="PANTHER" id="PTHR32329:SF4">
    <property type="entry name" value="ACTIVATOR OF 2-HYDROXYACYL-COA DEHYDRATASE"/>
    <property type="match status" value="1"/>
</dbReference>
<evidence type="ECO:0000256" key="2">
    <source>
        <dbReference type="ARBA" id="ARBA00022723"/>
    </source>
</evidence>
<feature type="domain" description="DUF2229" evidence="6">
    <location>
        <begin position="666"/>
        <end position="885"/>
    </location>
</feature>
<evidence type="ECO:0000313" key="7">
    <source>
        <dbReference type="EMBL" id="XCC62919.1"/>
    </source>
</evidence>
<evidence type="ECO:0000256" key="4">
    <source>
        <dbReference type="ARBA" id="ARBA00023014"/>
    </source>
</evidence>
<dbReference type="GO" id="GO:0051536">
    <property type="term" value="F:iron-sulfur cluster binding"/>
    <property type="evidence" value="ECO:0007669"/>
    <property type="project" value="UniProtKB-KW"/>
</dbReference>
<dbReference type="NCBIfam" id="TIGR00241">
    <property type="entry name" value="CoA_E_activ"/>
    <property type="match status" value="1"/>
</dbReference>
<protein>
    <submittedName>
        <fullName evidence="7">Acyl-CoA dehydratase activase-related protein</fullName>
    </submittedName>
</protein>
<dbReference type="CDD" id="cd24035">
    <property type="entry name" value="ASKHA_NBD_O66634-like_rpt2"/>
    <property type="match status" value="1"/>
</dbReference>
<feature type="domain" description="ATPase BadF/BadG/BcrA/BcrD type" evidence="5">
    <location>
        <begin position="6"/>
        <end position="256"/>
    </location>
</feature>
<keyword evidence="2" id="KW-0479">Metal-binding</keyword>
<dbReference type="CDD" id="cd24034">
    <property type="entry name" value="ASKHA_NBD_O66634-like_rpt1"/>
    <property type="match status" value="1"/>
</dbReference>
<dbReference type="PANTHER" id="PTHR32329">
    <property type="entry name" value="BIFUNCTIONAL PROTEIN [INCLUDES 2-HYDROXYACYL-COA DEHYDRATASE (N-TER) AND ITS ACTIVATOR DOMAIN (C_TERM)-RELATED"/>
    <property type="match status" value="1"/>
</dbReference>
<keyword evidence="4" id="KW-0411">Iron-sulfur</keyword>
<sequence length="1418" mass="158110">MAGYRLGLDIGSTTIKIVLIDDNDQILFERYRRHFSDVRGELLNLFKEIAEECGEYTVTSAITGSGGLSVANLLGLPFIQEVVAGARATQKYIPQADVVLELGGEDAKITYMKPSLEQRMNGTCAGGTGAFIDQMATLLNTDPMGLNELAKGYQTLYPIAARCGVFAKTDVQPLINEGAAKEDIAASIFQSVVNQTISGLACGRPIRGNVAFLGGPLHYLTELRQRFIETLKLQGEAIIHPENSHLFVALGSALMAEGREFQISDLPSMLENAGDGEHETRRLRPLFKNQEEFDAFQQRHAQRNAERSELKAAAGECYLGLDAGSTTIKAVLIDDKSRILYSHYHSNEGSPLDSAVEIVRDIYRKLPKHAYIAGACVTGYGEAIIKEALKLDLGEIETMAHYKAAEFFNKDVDLIIDIGGQDMKCLRIKNGVVDGIMLNEACSSGCGSFLQTFAYSLGIPIQEFAQEALRAQNPVDLGTRCTVFMNSRVKQAQKEGATVGDISAGLSYSVVKNALYKVIKVKDPADLGKNIVVQGGTFKNDAILRSFELELGREVVRPDIAELMGAFGAALLAKKEMAGKRSGILSAEELERFTYKGSFARCGKCENRCMLTITTFEDGRKFISGNRCEKGSGIIRKNDMPNLFEYKLKRVFDYTSLSEEEAVNGTVGIPRALNIYENYPFWHTMFTKLGFRVVLSDPSSHSMFEKGMETISSDTVCYPAKLIHGHIENLAEKGVKRIFYPCVPFERKEFDNTNNHYNCPIVTSYPEVIKNNMDVLQEQGIEFINFFVALDEPDFMPQKIMKEFGKYGITEQQAKEAAEAAYAALDAFKQDMREQGEKTIKWLEETGNTGIVLAGRPYHVDAEINHGIPSLITGYGLAVLTEDSVAHLGHLERPIRVMDQWAFHTRLYEAAAAVGRYDCLQLVQLNSFGCGLDAITTDQVQEIITAAGKIYTLLKIDEISNLGAAKIRIRSLIAALKEKREEEREQPKQEKRNAVWHRRIFTKEMREKGTIVCPQMAPLQFQFLKQAFDPTGYHFKVLTEVTKEDIDVGLKYVNNDACYPTIIVVGQLVNAFLTGKLDPDNTVIMLTQTGGGCRASNYLAFLRKALKEAGFPQVVVVSINFSGLEKNPGFRFTAGLAMRLLLAIPLGDLLQKLLLATRPYEKNKGETDALFDKWVKKVQDIVEHTRYFGYRRAAKQMVRDFEAIERTGEVKPKVGIVGEILVKYHPDANNHAIEVIEREGGEAVMPALMEFFTYSLYSCKFKHEEMGKSKGVYKAAMFGIWLVNWFRNPIQRALRKSKYYEPYPKIQHLAERAEEMISCGNCTGEGWFLTAEMLSLIEEGTPNIICVQPFACLPNHVVGKGMIRGIRNKYPQANIVAVDYDPGASEVNQLNRIKLMIYSAFENLKKQQAEKAAANERK</sequence>
<evidence type="ECO:0000256" key="3">
    <source>
        <dbReference type="ARBA" id="ARBA00023004"/>
    </source>
</evidence>
<accession>A0AAU8A9X3</accession>
<organism evidence="7">
    <name type="scientific">Christensenella massiliensis</name>
    <dbReference type="NCBI Taxonomy" id="1805714"/>
    <lineage>
        <taxon>Bacteria</taxon>
        <taxon>Bacillati</taxon>
        <taxon>Bacillota</taxon>
        <taxon>Clostridia</taxon>
        <taxon>Christensenellales</taxon>
        <taxon>Christensenellaceae</taxon>
        <taxon>Christensenella</taxon>
    </lineage>
</organism>
<comment type="cofactor">
    <cofactor evidence="1">
        <name>[4Fe-4S] cluster</name>
        <dbReference type="ChEBI" id="CHEBI:49883"/>
    </cofactor>
</comment>
<evidence type="ECO:0000259" key="5">
    <source>
        <dbReference type="Pfam" id="PF01869"/>
    </source>
</evidence>
<gene>
    <name evidence="7" type="ORF">PUP29_03075</name>
</gene>
<dbReference type="InterPro" id="IPR018709">
    <property type="entry name" value="CoA_activase_DUF2229"/>
</dbReference>
<dbReference type="InterPro" id="IPR043129">
    <property type="entry name" value="ATPase_NBD"/>
</dbReference>
<name>A0AAU8A9X3_9FIRM</name>
<dbReference type="InterPro" id="IPR002731">
    <property type="entry name" value="ATPase_BadF"/>
</dbReference>
<keyword evidence="3" id="KW-0408">Iron</keyword>
<feature type="domain" description="ATPase BadF/BadG/BcrA/BcrD type" evidence="5">
    <location>
        <begin position="319"/>
        <end position="573"/>
    </location>
</feature>
<dbReference type="Pfam" id="PF09989">
    <property type="entry name" value="DUF2229"/>
    <property type="match status" value="1"/>
</dbReference>
<evidence type="ECO:0000259" key="6">
    <source>
        <dbReference type="Pfam" id="PF09989"/>
    </source>
</evidence>
<dbReference type="Pfam" id="PF01869">
    <property type="entry name" value="BcrAD_BadFG"/>
    <property type="match status" value="2"/>
</dbReference>
<evidence type="ECO:0000256" key="1">
    <source>
        <dbReference type="ARBA" id="ARBA00001966"/>
    </source>
</evidence>
<dbReference type="GO" id="GO:0046872">
    <property type="term" value="F:metal ion binding"/>
    <property type="evidence" value="ECO:0007669"/>
    <property type="project" value="UniProtKB-KW"/>
</dbReference>
<dbReference type="EMBL" id="CP117826">
    <property type="protein sequence ID" value="XCC62919.1"/>
    <property type="molecule type" value="Genomic_DNA"/>
</dbReference>
<dbReference type="RefSeq" id="WP_353423829.1">
    <property type="nucleotide sequence ID" value="NZ_CP117826.1"/>
</dbReference>